<name>A0A0L6UU62_9BASI</name>
<dbReference type="EMBL" id="LAVV01009032">
    <property type="protein sequence ID" value="KNZ51380.1"/>
    <property type="molecule type" value="Genomic_DNA"/>
</dbReference>
<feature type="transmembrane region" description="Helical" evidence="1">
    <location>
        <begin position="355"/>
        <end position="373"/>
    </location>
</feature>
<accession>A0A0L6UU62</accession>
<dbReference type="AlphaFoldDB" id="A0A0L6UU62"/>
<dbReference type="VEuPathDB" id="FungiDB:VP01_3978g1"/>
<comment type="caution">
    <text evidence="2">The sequence shown here is derived from an EMBL/GenBank/DDBJ whole genome shotgun (WGS) entry which is preliminary data.</text>
</comment>
<reference evidence="2 3" key="1">
    <citation type="submission" date="2015-08" db="EMBL/GenBank/DDBJ databases">
        <title>Next Generation Sequencing and Analysis of the Genome of Puccinia sorghi L Schw, the Causal Agent of Maize Common Rust.</title>
        <authorList>
            <person name="Rochi L."/>
            <person name="Burguener G."/>
            <person name="Darino M."/>
            <person name="Turjanski A."/>
            <person name="Kreff E."/>
            <person name="Dieguez M.J."/>
            <person name="Sacco F."/>
        </authorList>
    </citation>
    <scope>NUCLEOTIDE SEQUENCE [LARGE SCALE GENOMIC DNA]</scope>
    <source>
        <strain evidence="2 3">RO10H11247</strain>
    </source>
</reference>
<keyword evidence="1" id="KW-0812">Transmembrane</keyword>
<gene>
    <name evidence="2" type="ORF">VP01_3978g1</name>
</gene>
<keyword evidence="3" id="KW-1185">Reference proteome</keyword>
<feature type="transmembrane region" description="Helical" evidence="1">
    <location>
        <begin position="299"/>
        <end position="317"/>
    </location>
</feature>
<protein>
    <submittedName>
        <fullName evidence="2">Uncharacterized protein</fullName>
    </submittedName>
</protein>
<feature type="transmembrane region" description="Helical" evidence="1">
    <location>
        <begin position="329"/>
        <end position="349"/>
    </location>
</feature>
<evidence type="ECO:0000313" key="2">
    <source>
        <dbReference type="EMBL" id="KNZ51380.1"/>
    </source>
</evidence>
<evidence type="ECO:0000313" key="3">
    <source>
        <dbReference type="Proteomes" id="UP000037035"/>
    </source>
</evidence>
<evidence type="ECO:0000256" key="1">
    <source>
        <dbReference type="SAM" id="Phobius"/>
    </source>
</evidence>
<sequence>MDKGPIKGVNSTLLSQQILKYKAGDNLQKQTVDIKRYWEEVMLESMIGQRWWYCCNYLIENSGRLKSGFLREMENLAQDQKSDYAENLWVLQSEGLKCLCRESEVRGLSVYLRIRMTRTDDFIFSSWGILTSLCTKASLWFWERLINEKETIKEYSRDGEMGKCKHPHPLEFKRKSQGVSALTFTLLSFIPISESSRKKLYLKERFFSRLAEIHPLEFLPCNSKNRRRIFTESQRRPPFISRGPQGATKIFFVIFYHSSSCGVSIHFIINCDELPFTGQIYISQLPCSQGLKYVQTLHVSAYAIPAPIILLFLLWYFENCQCPRRSRNLGLGSVDLGYFAVFWILWSISKADSNLTIFIHNIYHFFIIIKLFIHFDQNCYIYSGMPLGGSGEAMRGFRGIEASLIDPCSFITSEVFFKK</sequence>
<proteinExistence type="predicted"/>
<keyword evidence="1" id="KW-1133">Transmembrane helix</keyword>
<feature type="transmembrane region" description="Helical" evidence="1">
    <location>
        <begin position="250"/>
        <end position="269"/>
    </location>
</feature>
<keyword evidence="1" id="KW-0472">Membrane</keyword>
<dbReference type="Proteomes" id="UP000037035">
    <property type="component" value="Unassembled WGS sequence"/>
</dbReference>
<organism evidence="2 3">
    <name type="scientific">Puccinia sorghi</name>
    <dbReference type="NCBI Taxonomy" id="27349"/>
    <lineage>
        <taxon>Eukaryota</taxon>
        <taxon>Fungi</taxon>
        <taxon>Dikarya</taxon>
        <taxon>Basidiomycota</taxon>
        <taxon>Pucciniomycotina</taxon>
        <taxon>Pucciniomycetes</taxon>
        <taxon>Pucciniales</taxon>
        <taxon>Pucciniaceae</taxon>
        <taxon>Puccinia</taxon>
    </lineage>
</organism>